<dbReference type="SUPFAM" id="SSF54593">
    <property type="entry name" value="Glyoxalase/Bleomycin resistance protein/Dihydroxybiphenyl dioxygenase"/>
    <property type="match status" value="2"/>
</dbReference>
<dbReference type="Gene3D" id="3.10.180.10">
    <property type="entry name" value="2,3-Dihydroxybiphenyl 1,2-Dioxygenase, domain 1"/>
    <property type="match status" value="2"/>
</dbReference>
<dbReference type="Proteomes" id="UP001143463">
    <property type="component" value="Unassembled WGS sequence"/>
</dbReference>
<dbReference type="CDD" id="cd06587">
    <property type="entry name" value="VOC"/>
    <property type="match status" value="1"/>
</dbReference>
<dbReference type="Pfam" id="PF18029">
    <property type="entry name" value="Glyoxalase_6"/>
    <property type="match status" value="2"/>
</dbReference>
<comment type="caution">
    <text evidence="2">The sequence shown here is derived from an EMBL/GenBank/DDBJ whole genome shotgun (WGS) entry which is preliminary data.</text>
</comment>
<keyword evidence="3" id="KW-1185">Reference proteome</keyword>
<organism evidence="2 3">
    <name type="scientific">Pseudonocardia halophobica</name>
    <dbReference type="NCBI Taxonomy" id="29401"/>
    <lineage>
        <taxon>Bacteria</taxon>
        <taxon>Bacillati</taxon>
        <taxon>Actinomycetota</taxon>
        <taxon>Actinomycetes</taxon>
        <taxon>Pseudonocardiales</taxon>
        <taxon>Pseudonocardiaceae</taxon>
        <taxon>Pseudonocardia</taxon>
    </lineage>
</organism>
<dbReference type="InterPro" id="IPR029068">
    <property type="entry name" value="Glyas_Bleomycin-R_OHBP_Dase"/>
</dbReference>
<feature type="domain" description="VOC" evidence="1">
    <location>
        <begin position="4"/>
        <end position="118"/>
    </location>
</feature>
<dbReference type="PANTHER" id="PTHR35908:SF1">
    <property type="entry name" value="CONSERVED PROTEIN"/>
    <property type="match status" value="1"/>
</dbReference>
<dbReference type="AlphaFoldDB" id="A0A9W6UEH5"/>
<accession>A0A9W6UEH5</accession>
<evidence type="ECO:0000313" key="2">
    <source>
        <dbReference type="EMBL" id="GLL15218.1"/>
    </source>
</evidence>
<protein>
    <recommendedName>
        <fullName evidence="1">VOC domain-containing protein</fullName>
    </recommendedName>
</protein>
<reference evidence="2" key="2">
    <citation type="submission" date="2023-01" db="EMBL/GenBank/DDBJ databases">
        <authorList>
            <person name="Sun Q."/>
            <person name="Evtushenko L."/>
        </authorList>
    </citation>
    <scope>NUCLEOTIDE SEQUENCE</scope>
    <source>
        <strain evidence="2">VKM Ac-1069</strain>
    </source>
</reference>
<feature type="domain" description="VOC" evidence="1">
    <location>
        <begin position="127"/>
        <end position="238"/>
    </location>
</feature>
<sequence length="242" mass="25963">MTNRLANVVVDGTDPRRLARFWAELLGWPVAHESDDEVDVRSPHAPWTFDLVFGSVPEPRSGKNRIHLDLASSSPGHQLELVERAVRLGARPADVGQHAVPWVVLADPEGNEFCVLEPREEYAGAGALAAVVVDVPDPSAAAEFWSAVAGLPVGRDDGTVAGLRPPPGLPWLEFLHSTAPKTRKDRLHLDVDPVGDQAAAVAELERRGATRVDVGQGPEVSWVVLADPWGGEFCVLRPGVTG</sequence>
<dbReference type="PROSITE" id="PS51819">
    <property type="entry name" value="VOC"/>
    <property type="match status" value="2"/>
</dbReference>
<reference evidence="2" key="1">
    <citation type="journal article" date="2014" name="Int. J. Syst. Evol. Microbiol.">
        <title>Complete genome sequence of Corynebacterium casei LMG S-19264T (=DSM 44701T), isolated from a smear-ripened cheese.</title>
        <authorList>
            <consortium name="US DOE Joint Genome Institute (JGI-PGF)"/>
            <person name="Walter F."/>
            <person name="Albersmeier A."/>
            <person name="Kalinowski J."/>
            <person name="Ruckert C."/>
        </authorList>
    </citation>
    <scope>NUCLEOTIDE SEQUENCE</scope>
    <source>
        <strain evidence="2">VKM Ac-1069</strain>
    </source>
</reference>
<proteinExistence type="predicted"/>
<gene>
    <name evidence="2" type="ORF">GCM10017577_63670</name>
</gene>
<dbReference type="RefSeq" id="WP_037047540.1">
    <property type="nucleotide sequence ID" value="NZ_BAAAUZ010000006.1"/>
</dbReference>
<dbReference type="PANTHER" id="PTHR35908">
    <property type="entry name" value="HYPOTHETICAL FUSION PROTEIN"/>
    <property type="match status" value="1"/>
</dbReference>
<dbReference type="EMBL" id="BSFQ01000043">
    <property type="protein sequence ID" value="GLL15218.1"/>
    <property type="molecule type" value="Genomic_DNA"/>
</dbReference>
<dbReference type="InterPro" id="IPR041581">
    <property type="entry name" value="Glyoxalase_6"/>
</dbReference>
<evidence type="ECO:0000259" key="1">
    <source>
        <dbReference type="PROSITE" id="PS51819"/>
    </source>
</evidence>
<evidence type="ECO:0000313" key="3">
    <source>
        <dbReference type="Proteomes" id="UP001143463"/>
    </source>
</evidence>
<name>A0A9W6UEH5_9PSEU</name>
<dbReference type="InterPro" id="IPR037523">
    <property type="entry name" value="VOC_core"/>
</dbReference>